<protein>
    <recommendedName>
        <fullName evidence="1">Fe2OG dioxygenase domain-containing protein</fullName>
    </recommendedName>
</protein>
<gene>
    <name evidence="2" type="ORF">EVOR1521_LOCUS20999</name>
</gene>
<organism evidence="2 3">
    <name type="scientific">Effrenium voratum</name>
    <dbReference type="NCBI Taxonomy" id="2562239"/>
    <lineage>
        <taxon>Eukaryota</taxon>
        <taxon>Sar</taxon>
        <taxon>Alveolata</taxon>
        <taxon>Dinophyceae</taxon>
        <taxon>Suessiales</taxon>
        <taxon>Symbiodiniaceae</taxon>
        <taxon>Effrenium</taxon>
    </lineage>
</organism>
<comment type="caution">
    <text evidence="2">The sequence shown here is derived from an EMBL/GenBank/DDBJ whole genome shotgun (WGS) entry which is preliminary data.</text>
</comment>
<keyword evidence="3" id="KW-1185">Reference proteome</keyword>
<sequence length="387" mass="43794">MRMRRLPGPLLAFTYVGTDPVRLEESAHYVPPPRFKGRFSSLPARAPPDEAGRLAWAVQRLEVEKVRGVLKRWPHGATLIDDEDNTLFHLAASQTGRCAAQPEAAKEVVSMLLQSGWEVVDQKNRWGERAEGVAARLDPRGAAEQLMRSRSSGCAEALRSQKPLPLLGEMSPKPWQWQYPVQDEQRRSYMGVIFRAFPEETCTKWLHTLVSEGHWIQIPGVPRRVIWYVDEDFADVPYRYSGLEFEATPYPDFMLEIREELCKLCGIPEGEYPNSCNVNIYDDQSQEVGWHSDDEVLFQGLAGDTRILSLSLGASRDFCWRLQGTLEMLGTVPLGDGDVATMEGLFQKHYKHCVPPSDEPCGKRINLTFRWIKVKAHAVDADVQAAE</sequence>
<name>A0AA36J1M5_9DINO</name>
<dbReference type="Pfam" id="PF13532">
    <property type="entry name" value="2OG-FeII_Oxy_2"/>
    <property type="match status" value="1"/>
</dbReference>
<dbReference type="Proteomes" id="UP001178507">
    <property type="component" value="Unassembled WGS sequence"/>
</dbReference>
<accession>A0AA36J1M5</accession>
<dbReference type="Gene3D" id="2.60.120.590">
    <property type="entry name" value="Alpha-ketoglutarate-dependent dioxygenase AlkB-like"/>
    <property type="match status" value="1"/>
</dbReference>
<dbReference type="AlphaFoldDB" id="A0AA36J1M5"/>
<dbReference type="SUPFAM" id="SSF51197">
    <property type="entry name" value="Clavaminate synthase-like"/>
    <property type="match status" value="1"/>
</dbReference>
<dbReference type="GO" id="GO:0051213">
    <property type="term" value="F:dioxygenase activity"/>
    <property type="evidence" value="ECO:0007669"/>
    <property type="project" value="InterPro"/>
</dbReference>
<reference evidence="2" key="1">
    <citation type="submission" date="2023-08" db="EMBL/GenBank/DDBJ databases">
        <authorList>
            <person name="Chen Y."/>
            <person name="Shah S."/>
            <person name="Dougan E. K."/>
            <person name="Thang M."/>
            <person name="Chan C."/>
        </authorList>
    </citation>
    <scope>NUCLEOTIDE SEQUENCE</scope>
</reference>
<dbReference type="GO" id="GO:0006307">
    <property type="term" value="P:DNA alkylation repair"/>
    <property type="evidence" value="ECO:0007669"/>
    <property type="project" value="InterPro"/>
</dbReference>
<dbReference type="EMBL" id="CAUJNA010003245">
    <property type="protein sequence ID" value="CAJ1396864.1"/>
    <property type="molecule type" value="Genomic_DNA"/>
</dbReference>
<evidence type="ECO:0000313" key="3">
    <source>
        <dbReference type="Proteomes" id="UP001178507"/>
    </source>
</evidence>
<evidence type="ECO:0000259" key="1">
    <source>
        <dbReference type="PROSITE" id="PS51471"/>
    </source>
</evidence>
<proteinExistence type="predicted"/>
<dbReference type="InterPro" id="IPR037151">
    <property type="entry name" value="AlkB-like_sf"/>
</dbReference>
<dbReference type="PROSITE" id="PS51471">
    <property type="entry name" value="FE2OG_OXY"/>
    <property type="match status" value="1"/>
</dbReference>
<dbReference type="InterPro" id="IPR005123">
    <property type="entry name" value="Oxoglu/Fe-dep_dioxygenase_dom"/>
</dbReference>
<dbReference type="InterPro" id="IPR027450">
    <property type="entry name" value="AlkB-like"/>
</dbReference>
<feature type="domain" description="Fe2OG dioxygenase" evidence="1">
    <location>
        <begin position="272"/>
        <end position="373"/>
    </location>
</feature>
<dbReference type="PANTHER" id="PTHR31212:SF4">
    <property type="entry name" value="ALPHA-KETOGLUTARATE-DEPENDENT DIOXYGENASE ALKB HOMOLOG 3"/>
    <property type="match status" value="1"/>
</dbReference>
<dbReference type="PANTHER" id="PTHR31212">
    <property type="entry name" value="ALPHA-KETOGLUTARATE-DEPENDENT DIOXYGENASE ALKB HOMOLOG 3"/>
    <property type="match status" value="1"/>
</dbReference>
<dbReference type="InterPro" id="IPR032854">
    <property type="entry name" value="ALKBH3"/>
</dbReference>
<evidence type="ECO:0000313" key="2">
    <source>
        <dbReference type="EMBL" id="CAJ1396864.1"/>
    </source>
</evidence>